<dbReference type="AlphaFoldDB" id="A0AAN9GA93"/>
<dbReference type="GO" id="GO:0007018">
    <property type="term" value="P:microtubule-based movement"/>
    <property type="evidence" value="ECO:0007669"/>
    <property type="project" value="TreeGrafter"/>
</dbReference>
<dbReference type="InterPro" id="IPR038586">
    <property type="entry name" value="Tctex-1-like_sf"/>
</dbReference>
<comment type="caution">
    <text evidence="2">The sequence shown here is derived from an EMBL/GenBank/DDBJ whole genome shotgun (WGS) entry which is preliminary data.</text>
</comment>
<proteinExistence type="inferred from homology"/>
<keyword evidence="3" id="KW-1185">Reference proteome</keyword>
<dbReference type="GO" id="GO:0045505">
    <property type="term" value="F:dynein intermediate chain binding"/>
    <property type="evidence" value="ECO:0007669"/>
    <property type="project" value="TreeGrafter"/>
</dbReference>
<sequence length="180" mass="20890">MAMNSVFDWIERPLSAQRRMPPKMQRDASLFEPQQCQDPTGDAFTDFACEPETDRPSTVRRLVYLENTYQLEPYTVFKPHVLKPVMKLILDSTLQDKTYDKDEAPELCKHLADVIKDQAMKLKLPRYKFISDVTIGQKHGQGYVTASRCLWDDSRDNFTSVTFENKSLFAVATFYALNYE</sequence>
<dbReference type="Proteomes" id="UP001374579">
    <property type="component" value="Unassembled WGS sequence"/>
</dbReference>
<comment type="similarity">
    <text evidence="1">Belongs to the dynein light chain Tctex-type family.</text>
</comment>
<name>A0AAN9GA93_9CAEN</name>
<organism evidence="2 3">
    <name type="scientific">Littorina saxatilis</name>
    <dbReference type="NCBI Taxonomy" id="31220"/>
    <lineage>
        <taxon>Eukaryota</taxon>
        <taxon>Metazoa</taxon>
        <taxon>Spiralia</taxon>
        <taxon>Lophotrochozoa</taxon>
        <taxon>Mollusca</taxon>
        <taxon>Gastropoda</taxon>
        <taxon>Caenogastropoda</taxon>
        <taxon>Littorinimorpha</taxon>
        <taxon>Littorinoidea</taxon>
        <taxon>Littorinidae</taxon>
        <taxon>Littorina</taxon>
    </lineage>
</organism>
<dbReference type="InterPro" id="IPR005334">
    <property type="entry name" value="Tctex-1-like"/>
</dbReference>
<protein>
    <submittedName>
        <fullName evidence="2">Uncharacterized protein</fullName>
    </submittedName>
</protein>
<dbReference type="EMBL" id="JBAMIC010000011">
    <property type="protein sequence ID" value="KAK7100727.1"/>
    <property type="molecule type" value="Genomic_DNA"/>
</dbReference>
<dbReference type="Gene3D" id="3.30.1140.40">
    <property type="entry name" value="Tctex-1"/>
    <property type="match status" value="1"/>
</dbReference>
<evidence type="ECO:0000313" key="2">
    <source>
        <dbReference type="EMBL" id="KAK7100727.1"/>
    </source>
</evidence>
<dbReference type="Pfam" id="PF03645">
    <property type="entry name" value="Tctex-1"/>
    <property type="match status" value="1"/>
</dbReference>
<reference evidence="2 3" key="1">
    <citation type="submission" date="2024-02" db="EMBL/GenBank/DDBJ databases">
        <title>Chromosome-scale genome assembly of the rough periwinkle Littorina saxatilis.</title>
        <authorList>
            <person name="De Jode A."/>
            <person name="Faria R."/>
            <person name="Formenti G."/>
            <person name="Sims Y."/>
            <person name="Smith T.P."/>
            <person name="Tracey A."/>
            <person name="Wood J.M.D."/>
            <person name="Zagrodzka Z.B."/>
            <person name="Johannesson K."/>
            <person name="Butlin R.K."/>
            <person name="Leder E.H."/>
        </authorList>
    </citation>
    <scope>NUCLEOTIDE SEQUENCE [LARGE SCALE GENOMIC DNA]</scope>
    <source>
        <strain evidence="2">Snail1</strain>
        <tissue evidence="2">Muscle</tissue>
    </source>
</reference>
<dbReference type="PANTHER" id="PTHR21255">
    <property type="entry name" value="T-COMPLEX-ASSOCIATED-TESTIS-EXPRESSED 1/ DYNEIN LIGHT CHAIN"/>
    <property type="match status" value="1"/>
</dbReference>
<dbReference type="GO" id="GO:0005868">
    <property type="term" value="C:cytoplasmic dynein complex"/>
    <property type="evidence" value="ECO:0007669"/>
    <property type="project" value="TreeGrafter"/>
</dbReference>
<gene>
    <name evidence="2" type="ORF">V1264_023623</name>
</gene>
<evidence type="ECO:0000256" key="1">
    <source>
        <dbReference type="ARBA" id="ARBA00005361"/>
    </source>
</evidence>
<dbReference type="CDD" id="cd21451">
    <property type="entry name" value="DLC-like_TCTEX1D"/>
    <property type="match status" value="1"/>
</dbReference>
<accession>A0AAN9GA93</accession>
<dbReference type="GO" id="GO:0005737">
    <property type="term" value="C:cytoplasm"/>
    <property type="evidence" value="ECO:0007669"/>
    <property type="project" value="TreeGrafter"/>
</dbReference>
<evidence type="ECO:0000313" key="3">
    <source>
        <dbReference type="Proteomes" id="UP001374579"/>
    </source>
</evidence>
<dbReference type="PANTHER" id="PTHR21255:SF65">
    <property type="entry name" value="TCTEX1 DOMAIN-CONTAINING PROTEIN 2"/>
    <property type="match status" value="1"/>
</dbReference>